<keyword evidence="2" id="KW-0472">Membrane</keyword>
<gene>
    <name evidence="3" type="ORF">BBK14_26155</name>
</gene>
<keyword evidence="2" id="KW-1133">Transmembrane helix</keyword>
<feature type="transmembrane region" description="Helical" evidence="2">
    <location>
        <begin position="217"/>
        <end position="234"/>
    </location>
</feature>
<dbReference type="OrthoDB" id="3212150at2"/>
<comment type="caution">
    <text evidence="3">The sequence shown here is derived from an EMBL/GenBank/DDBJ whole genome shotgun (WGS) entry which is preliminary data.</text>
</comment>
<accession>A0A1S1PIP1</accession>
<dbReference type="RefSeq" id="WP_071066292.1">
    <property type="nucleotide sequence ID" value="NZ_JBFLUH010000134.1"/>
</dbReference>
<feature type="transmembrane region" description="Helical" evidence="2">
    <location>
        <begin position="507"/>
        <end position="527"/>
    </location>
</feature>
<dbReference type="EMBL" id="MAXA01000251">
    <property type="protein sequence ID" value="OHV21600.1"/>
    <property type="molecule type" value="Genomic_DNA"/>
</dbReference>
<evidence type="ECO:0000256" key="1">
    <source>
        <dbReference type="SAM" id="MobiDB-lite"/>
    </source>
</evidence>
<proteinExistence type="predicted"/>
<feature type="transmembrane region" description="Helical" evidence="2">
    <location>
        <begin position="193"/>
        <end position="212"/>
    </location>
</feature>
<evidence type="ECO:0000256" key="2">
    <source>
        <dbReference type="SAM" id="Phobius"/>
    </source>
</evidence>
<sequence length="547" mass="57817">MASSSGPPPVLGTPPSQAGPAAGNLPLQPDPAQPDRHNSRPHREDRWRADRPSAAPRRWGFVRRHAAFLILLTLAVGARAAVLLAYRPALFYYGDSPAYLDQATNRLWAGDWRPSGYPMFLRVIGAPDHLTRLVVVQHTAALLAGVALYAASRQLFERHGPVAAAGRTGGWPAAVVAVPALLAPWVLDLGQFVLADSLFGTLVLGGLVLLAWPGRPAAWRFAVAGLLLGASLTVRTVGYGPLAVGAAGAVVLAVTHWRRAHAAVVAAGAVLAFVLGAAVPVVAYSAWSAGQGKGFTVTAHSGFFLYGRVAPFADCARLPDDPDLLSLCDPRPVGERGSPVTYLWPDDSPLRQGNDLVPPGREELAGEFARRVIREQPWTMVTSTARYLAGYFSPVPYENRLTSRADTWELPRTGTNRLVSDGPHAADGYFSVARLNDPPVELLAFYSRLGYGPMPLVGLGLLAGLLAQIVGRARGRAGPGRLFWLLGGASLSTLLLSSLTSAFDYRYLGSVVGLLAPAALLGAAGLARVLRPRPVDRGGSVNEGGIA</sequence>
<evidence type="ECO:0000313" key="4">
    <source>
        <dbReference type="Proteomes" id="UP000179769"/>
    </source>
</evidence>
<protein>
    <recommendedName>
        <fullName evidence="5">Glycosyltransferase RgtA/B/C/D-like domain-containing protein</fullName>
    </recommendedName>
</protein>
<feature type="transmembrane region" description="Helical" evidence="2">
    <location>
        <begin position="264"/>
        <end position="287"/>
    </location>
</feature>
<organism evidence="3 4">
    <name type="scientific">Parafrankia soli</name>
    <dbReference type="NCBI Taxonomy" id="2599596"/>
    <lineage>
        <taxon>Bacteria</taxon>
        <taxon>Bacillati</taxon>
        <taxon>Actinomycetota</taxon>
        <taxon>Actinomycetes</taxon>
        <taxon>Frankiales</taxon>
        <taxon>Frankiaceae</taxon>
        <taxon>Parafrankia</taxon>
    </lineage>
</organism>
<feature type="compositionally biased region" description="Pro residues" evidence="1">
    <location>
        <begin position="1"/>
        <end position="12"/>
    </location>
</feature>
<dbReference type="AlphaFoldDB" id="A0A1S1PIP1"/>
<feature type="transmembrane region" description="Helical" evidence="2">
    <location>
        <begin position="66"/>
        <end position="86"/>
    </location>
</feature>
<feature type="transmembrane region" description="Helical" evidence="2">
    <location>
        <begin position="170"/>
        <end position="187"/>
    </location>
</feature>
<evidence type="ECO:0000313" key="3">
    <source>
        <dbReference type="EMBL" id="OHV21600.1"/>
    </source>
</evidence>
<feature type="transmembrane region" description="Helical" evidence="2">
    <location>
        <begin position="482"/>
        <end position="501"/>
    </location>
</feature>
<feature type="compositionally biased region" description="Basic and acidic residues" evidence="1">
    <location>
        <begin position="33"/>
        <end position="51"/>
    </location>
</feature>
<feature type="region of interest" description="Disordered" evidence="1">
    <location>
        <begin position="1"/>
        <end position="51"/>
    </location>
</feature>
<feature type="transmembrane region" description="Helical" evidence="2">
    <location>
        <begin position="129"/>
        <end position="150"/>
    </location>
</feature>
<keyword evidence="2" id="KW-0812">Transmembrane</keyword>
<reference evidence="4" key="1">
    <citation type="submission" date="2016-07" db="EMBL/GenBank/DDBJ databases">
        <title>Frankia sp. NRRL B-16219 Genome sequencing.</title>
        <authorList>
            <person name="Ghodhbane-Gtari F."/>
            <person name="Swanson E."/>
            <person name="Gueddou A."/>
            <person name="Louati M."/>
            <person name="Nouioui I."/>
            <person name="Hezbri K."/>
            <person name="Abebe-Akele F."/>
            <person name="Simpson S."/>
            <person name="Morris K."/>
            <person name="Thomas K."/>
            <person name="Gtari M."/>
            <person name="Tisa L.S."/>
        </authorList>
    </citation>
    <scope>NUCLEOTIDE SEQUENCE [LARGE SCALE GENOMIC DNA]</scope>
    <source>
        <strain evidence="4">NRRL B-16219</strain>
    </source>
</reference>
<evidence type="ECO:0008006" key="5">
    <source>
        <dbReference type="Google" id="ProtNLM"/>
    </source>
</evidence>
<name>A0A1S1PIP1_9ACTN</name>
<feature type="transmembrane region" description="Helical" evidence="2">
    <location>
        <begin position="449"/>
        <end position="470"/>
    </location>
</feature>
<dbReference type="Proteomes" id="UP000179769">
    <property type="component" value="Unassembled WGS sequence"/>
</dbReference>
<keyword evidence="4" id="KW-1185">Reference proteome</keyword>